<evidence type="ECO:0000313" key="1">
    <source>
        <dbReference type="EMBL" id="CAB4141739.1"/>
    </source>
</evidence>
<protein>
    <submittedName>
        <fullName evidence="1">Uncharacterized protein</fullName>
    </submittedName>
</protein>
<reference evidence="1" key="1">
    <citation type="submission" date="2020-04" db="EMBL/GenBank/DDBJ databases">
        <authorList>
            <person name="Chiriac C."/>
            <person name="Salcher M."/>
            <person name="Ghai R."/>
            <person name="Kavagutti S V."/>
        </authorList>
    </citation>
    <scope>NUCLEOTIDE SEQUENCE</scope>
</reference>
<sequence length="181" mass="19236">MSFSSCFTSANICKGCRDAVGGVKSVYVVAGCVTGYTENANQEILTVGATGGTVYQFQVEKNTSNFVETIQASLENGTVVYNQVVNLVFLKLQQSTRNQIKLLAQNTNLKVFVETNEGDIFYLGADFGLALQTGTAESGTAFADRYGYTVVLEGFEKNPASKLAGSLQSTLVGLSLTTCAC</sequence>
<proteinExistence type="predicted"/>
<accession>A0A6J5MDA9</accession>
<gene>
    <name evidence="1" type="ORF">UFOVP424_29</name>
</gene>
<dbReference type="EMBL" id="LR796395">
    <property type="protein sequence ID" value="CAB4141739.1"/>
    <property type="molecule type" value="Genomic_DNA"/>
</dbReference>
<organism evidence="1">
    <name type="scientific">uncultured Caudovirales phage</name>
    <dbReference type="NCBI Taxonomy" id="2100421"/>
    <lineage>
        <taxon>Viruses</taxon>
        <taxon>Duplodnaviria</taxon>
        <taxon>Heunggongvirae</taxon>
        <taxon>Uroviricota</taxon>
        <taxon>Caudoviricetes</taxon>
        <taxon>Peduoviridae</taxon>
        <taxon>Maltschvirus</taxon>
        <taxon>Maltschvirus maltsch</taxon>
    </lineage>
</organism>
<name>A0A6J5MDA9_9CAUD</name>